<protein>
    <submittedName>
        <fullName evidence="2">Uncharacterized protein</fullName>
    </submittedName>
</protein>
<feature type="region of interest" description="Disordered" evidence="1">
    <location>
        <begin position="423"/>
        <end position="494"/>
    </location>
</feature>
<dbReference type="AlphaFoldDB" id="A0A839ABA1"/>
<feature type="compositionally biased region" description="Basic and acidic residues" evidence="1">
    <location>
        <begin position="435"/>
        <end position="462"/>
    </location>
</feature>
<accession>A0A839ABA1</accession>
<dbReference type="Proteomes" id="UP000541109">
    <property type="component" value="Unassembled WGS sequence"/>
</dbReference>
<evidence type="ECO:0000313" key="4">
    <source>
        <dbReference type="EMBL" id="MBA5776004.1"/>
    </source>
</evidence>
<evidence type="ECO:0000313" key="5">
    <source>
        <dbReference type="Proteomes" id="UP000541109"/>
    </source>
</evidence>
<comment type="caution">
    <text evidence="2">The sequence shown here is derived from an EMBL/GenBank/DDBJ whole genome shotgun (WGS) entry which is preliminary data.</text>
</comment>
<evidence type="ECO:0000313" key="3">
    <source>
        <dbReference type="EMBL" id="MBA5776001.1"/>
    </source>
</evidence>
<name>A0A839ABA1_9HYPH</name>
<gene>
    <name evidence="2" type="ORF">H2509_02475</name>
    <name evidence="3" type="ORF">H2509_02550</name>
    <name evidence="4" type="ORF">H2509_02565</name>
</gene>
<proteinExistence type="predicted"/>
<dbReference type="RefSeq" id="WP_182161971.1">
    <property type="nucleotide sequence ID" value="NZ_JACFXV010000033.1"/>
</dbReference>
<evidence type="ECO:0000256" key="1">
    <source>
        <dbReference type="SAM" id="MobiDB-lite"/>
    </source>
</evidence>
<sequence length="494" mass="55738">MDIKLISGNPGSCKSTTALHQIASSKKLYVVALPRIDLIKEVSERLCQMAASHGTSPLIVSIHSQTQNRMRPVTEIMDAPQTYANKDHVILLITHESMMQCEFAAFRDWHIYIDEVPSAVASGYLSIPASWPAFETAYDLMEVKGVDCWQVTLRDGAPGQRQILNDDFLRENAAFHRRVSSSHGVFVNFGDWSLLKEAATRLEWWSAWTPAELEPFASVTFVGSNFKESLLFKASESLFPGRFSLHEQTMPVTRTAWPSIRIHYFIENHIGSTEFWRGAGKPALHAVCQCLESLVDLGFWSGNQMVIDRCEGRLRGIQASPKVAGSNRYRDKTSCAFLYSSKSLPADQPLQKALGLSRNDIQRARETEDIAQFVLRGAIRDPAYHGDYDIYLYDRGQAEDLKAYLISSGISPNVSLVHNPAASGHDIARSQPGRPPREKPFTSPQEIERKKQEKRWRNAERQRKSRMLKKRNSDEPRRPRGRPRNDAASPTLGL</sequence>
<dbReference type="EMBL" id="JACFXV010000034">
    <property type="protein sequence ID" value="MBA5776004.1"/>
    <property type="molecule type" value="Genomic_DNA"/>
</dbReference>
<keyword evidence="5" id="KW-1185">Reference proteome</keyword>
<dbReference type="EMBL" id="JACFXV010000033">
    <property type="protein sequence ID" value="MBA5776001.1"/>
    <property type="molecule type" value="Genomic_DNA"/>
</dbReference>
<reference evidence="2 5" key="1">
    <citation type="submission" date="2020-07" db="EMBL/GenBank/DDBJ databases">
        <title>Stappia sp., F7233, whole genome shotgun sequencing project.</title>
        <authorList>
            <person name="Jiang S."/>
            <person name="Liu Z.W."/>
            <person name="Du Z.J."/>
        </authorList>
    </citation>
    <scope>NUCLEOTIDE SEQUENCE [LARGE SCALE GENOMIC DNA]</scope>
    <source>
        <strain evidence="2 5">F7233</strain>
    </source>
</reference>
<dbReference type="EMBL" id="JACFXV010000033">
    <property type="protein sequence ID" value="MBA5775989.1"/>
    <property type="molecule type" value="Genomic_DNA"/>
</dbReference>
<evidence type="ECO:0000313" key="2">
    <source>
        <dbReference type="EMBL" id="MBA5775989.1"/>
    </source>
</evidence>
<organism evidence="2 5">
    <name type="scientific">Stappia albiluteola</name>
    <dbReference type="NCBI Taxonomy" id="2758565"/>
    <lineage>
        <taxon>Bacteria</taxon>
        <taxon>Pseudomonadati</taxon>
        <taxon>Pseudomonadota</taxon>
        <taxon>Alphaproteobacteria</taxon>
        <taxon>Hyphomicrobiales</taxon>
        <taxon>Stappiaceae</taxon>
        <taxon>Stappia</taxon>
    </lineage>
</organism>